<evidence type="ECO:0000313" key="2">
    <source>
        <dbReference type="EMBL" id="MFD0999246.1"/>
    </source>
</evidence>
<dbReference type="InterPro" id="IPR056509">
    <property type="entry name" value="Imm33-like"/>
</dbReference>
<dbReference type="Proteomes" id="UP001597112">
    <property type="component" value="Unassembled WGS sequence"/>
</dbReference>
<dbReference type="RefSeq" id="WP_377577345.1">
    <property type="nucleotide sequence ID" value="NZ_JBHTKA010000001.1"/>
</dbReference>
<organism evidence="2 3">
    <name type="scientific">Ohtaekwangia kribbensis</name>
    <dbReference type="NCBI Taxonomy" id="688913"/>
    <lineage>
        <taxon>Bacteria</taxon>
        <taxon>Pseudomonadati</taxon>
        <taxon>Bacteroidota</taxon>
        <taxon>Cytophagia</taxon>
        <taxon>Cytophagales</taxon>
        <taxon>Fulvivirgaceae</taxon>
        <taxon>Ohtaekwangia</taxon>
    </lineage>
</organism>
<comment type="caution">
    <text evidence="2">The sequence shown here is derived from an EMBL/GenBank/DDBJ whole genome shotgun (WGS) entry which is preliminary data.</text>
</comment>
<feature type="domain" description="Imm33-like" evidence="1">
    <location>
        <begin position="105"/>
        <end position="205"/>
    </location>
</feature>
<protein>
    <recommendedName>
        <fullName evidence="1">Imm33-like domain-containing protein</fullName>
    </recommendedName>
</protein>
<accession>A0ABW3K0A3</accession>
<sequence>MRSRVGLVERNGHLHTDGLKNFIGHEVKVLIKEWPVQSYSDVLIYLIDYIVHSGAIIRNEQTIAYHSWLLKFVLDSESEIHLYEVRGDGEGFVEGVDYALKVVYEQIKVCEKFNATPRFPTFSQMIAISDGVYEGMPIEGVRYPSPEHMTGWWLSTNLYDVDRSVKPVHYFHIAFKRPDLLKYLALPFGYRFRENQKQAMGVWFDSTIEQMIMT</sequence>
<dbReference type="Pfam" id="PF24719">
    <property type="entry name" value="Imm33-like"/>
    <property type="match status" value="1"/>
</dbReference>
<dbReference type="EMBL" id="JBHTKA010000001">
    <property type="protein sequence ID" value="MFD0999246.1"/>
    <property type="molecule type" value="Genomic_DNA"/>
</dbReference>
<keyword evidence="3" id="KW-1185">Reference proteome</keyword>
<name>A0ABW3K0A3_9BACT</name>
<evidence type="ECO:0000259" key="1">
    <source>
        <dbReference type="Pfam" id="PF24719"/>
    </source>
</evidence>
<evidence type="ECO:0000313" key="3">
    <source>
        <dbReference type="Proteomes" id="UP001597112"/>
    </source>
</evidence>
<gene>
    <name evidence="2" type="ORF">ACFQ21_08010</name>
</gene>
<proteinExistence type="predicted"/>
<reference evidence="3" key="1">
    <citation type="journal article" date="2019" name="Int. J. Syst. Evol. Microbiol.">
        <title>The Global Catalogue of Microorganisms (GCM) 10K type strain sequencing project: providing services to taxonomists for standard genome sequencing and annotation.</title>
        <authorList>
            <consortium name="The Broad Institute Genomics Platform"/>
            <consortium name="The Broad Institute Genome Sequencing Center for Infectious Disease"/>
            <person name="Wu L."/>
            <person name="Ma J."/>
        </authorList>
    </citation>
    <scope>NUCLEOTIDE SEQUENCE [LARGE SCALE GENOMIC DNA]</scope>
    <source>
        <strain evidence="3">CCUG 58938</strain>
    </source>
</reference>